<dbReference type="RefSeq" id="WP_004290949.1">
    <property type="nucleotide sequence ID" value="NZ_CABKNQ010000018.1"/>
</dbReference>
<proteinExistence type="predicted"/>
<dbReference type="AlphaFoldDB" id="A0A380YMP1"/>
<dbReference type="Pfam" id="PF20200">
    <property type="entry name" value="DUF6562"/>
    <property type="match status" value="1"/>
</dbReference>
<dbReference type="EMBL" id="UFSX01000001">
    <property type="protein sequence ID" value="SUV29230.1"/>
    <property type="molecule type" value="Genomic_DNA"/>
</dbReference>
<dbReference type="OrthoDB" id="1089732at2"/>
<sequence length="352" mass="39176">MKQKYTIGFIALVLTIALAGCVHDYPGMTEEGEEGVDPTLVEVNTEVTLDLELVPLEIITQESARSGTNKARNITTKADDGYRRRFIIEAWREGKPTTRQVTVMETAEEDGDAKISLPIHLKLHALEYTLAVWTDYVKAGTTDDLYYDTDNLQQVACTDPYTGSTPHRDCLYGTAVLDLRQYRDEWNARVQVKVDMVRPLAKYELIATDVQKFLQKTQKQRAGSAAYAITVSYGFYFPLGFNVLTGKPDRSEMGVAFTAPLTVTDNGSGECTLASDYIFVNGDESYVPLGIEIKDNAGNGISRTTGIDVPYRRGHLTTVRGHFLTNRYDTGIGIDPDFDDDDINIDLDNPLQ</sequence>
<dbReference type="InterPro" id="IPR046692">
    <property type="entry name" value="DUF6562"/>
</dbReference>
<dbReference type="Proteomes" id="UP000254424">
    <property type="component" value="Unassembled WGS sequence"/>
</dbReference>
<protein>
    <recommendedName>
        <fullName evidence="1">DUF6562 domain-containing protein</fullName>
    </recommendedName>
</protein>
<reference evidence="2 3" key="1">
    <citation type="submission" date="2018-06" db="EMBL/GenBank/DDBJ databases">
        <authorList>
            <consortium name="Pathogen Informatics"/>
            <person name="Doyle S."/>
        </authorList>
    </citation>
    <scope>NUCLEOTIDE SEQUENCE [LARGE SCALE GENOMIC DNA]</scope>
    <source>
        <strain evidence="2 3">NCTC11155</strain>
    </source>
</reference>
<feature type="domain" description="DUF6562" evidence="1">
    <location>
        <begin position="38"/>
        <end position="347"/>
    </location>
</feature>
<accession>A0A380YMP1</accession>
<evidence type="ECO:0000313" key="3">
    <source>
        <dbReference type="Proteomes" id="UP000254424"/>
    </source>
</evidence>
<gene>
    <name evidence="2" type="ORF">NCTC11155_01203</name>
</gene>
<organism evidence="2 3">
    <name type="scientific">Bacteroides eggerthii</name>
    <dbReference type="NCBI Taxonomy" id="28111"/>
    <lineage>
        <taxon>Bacteria</taxon>
        <taxon>Pseudomonadati</taxon>
        <taxon>Bacteroidota</taxon>
        <taxon>Bacteroidia</taxon>
        <taxon>Bacteroidales</taxon>
        <taxon>Bacteroidaceae</taxon>
        <taxon>Bacteroides</taxon>
    </lineage>
</organism>
<name>A0A380YMP1_9BACE</name>
<evidence type="ECO:0000259" key="1">
    <source>
        <dbReference type="Pfam" id="PF20200"/>
    </source>
</evidence>
<dbReference type="PROSITE" id="PS51257">
    <property type="entry name" value="PROKAR_LIPOPROTEIN"/>
    <property type="match status" value="1"/>
</dbReference>
<dbReference type="STRING" id="483216.BACEGG_02636"/>
<dbReference type="GeneID" id="93071121"/>
<evidence type="ECO:0000313" key="2">
    <source>
        <dbReference type="EMBL" id="SUV29230.1"/>
    </source>
</evidence>